<reference evidence="2" key="1">
    <citation type="submission" date="2013-01" db="EMBL/GenBank/DDBJ databases">
        <title>Draft Genome Sequence of a Mulberry Tree, Morus notabilis C.K. Schneid.</title>
        <authorList>
            <person name="He N."/>
            <person name="Zhao S."/>
        </authorList>
    </citation>
    <scope>NUCLEOTIDE SEQUENCE</scope>
</reference>
<dbReference type="EMBL" id="KE344612">
    <property type="protein sequence ID" value="EXB71053.1"/>
    <property type="molecule type" value="Genomic_DNA"/>
</dbReference>
<gene>
    <name evidence="1" type="ORF">L484_004188</name>
</gene>
<protein>
    <submittedName>
        <fullName evidence="1">Uncharacterized protein</fullName>
    </submittedName>
</protein>
<dbReference type="AlphaFoldDB" id="W9RTY6"/>
<dbReference type="STRING" id="981085.W9RTY6"/>
<sequence length="77" mass="8196">MQKLGFPSMKSLDQLKSLRGSVSGTAKTFSFSSHPPGDSVSSGSFANLKLTAEKLVKEQASVKTDLEMAVNLFASML</sequence>
<evidence type="ECO:0000313" key="2">
    <source>
        <dbReference type="Proteomes" id="UP000030645"/>
    </source>
</evidence>
<proteinExistence type="predicted"/>
<dbReference type="Proteomes" id="UP000030645">
    <property type="component" value="Unassembled WGS sequence"/>
</dbReference>
<name>W9RTY6_9ROSA</name>
<organism evidence="1 2">
    <name type="scientific">Morus notabilis</name>
    <dbReference type="NCBI Taxonomy" id="981085"/>
    <lineage>
        <taxon>Eukaryota</taxon>
        <taxon>Viridiplantae</taxon>
        <taxon>Streptophyta</taxon>
        <taxon>Embryophyta</taxon>
        <taxon>Tracheophyta</taxon>
        <taxon>Spermatophyta</taxon>
        <taxon>Magnoliopsida</taxon>
        <taxon>eudicotyledons</taxon>
        <taxon>Gunneridae</taxon>
        <taxon>Pentapetalae</taxon>
        <taxon>rosids</taxon>
        <taxon>fabids</taxon>
        <taxon>Rosales</taxon>
        <taxon>Moraceae</taxon>
        <taxon>Moreae</taxon>
        <taxon>Morus</taxon>
    </lineage>
</organism>
<accession>W9RTY6</accession>
<evidence type="ECO:0000313" key="1">
    <source>
        <dbReference type="EMBL" id="EXB71053.1"/>
    </source>
</evidence>
<keyword evidence="2" id="KW-1185">Reference proteome</keyword>